<protein>
    <submittedName>
        <fullName evidence="1">Membrane protein</fullName>
    </submittedName>
</protein>
<evidence type="ECO:0000313" key="1">
    <source>
        <dbReference type="EMBL" id="GLK53809.1"/>
    </source>
</evidence>
<keyword evidence="2" id="KW-1185">Reference proteome</keyword>
<evidence type="ECO:0000313" key="2">
    <source>
        <dbReference type="Proteomes" id="UP001143486"/>
    </source>
</evidence>
<dbReference type="Pfam" id="PF13430">
    <property type="entry name" value="DUF4112"/>
    <property type="match status" value="1"/>
</dbReference>
<dbReference type="InterPro" id="IPR025187">
    <property type="entry name" value="DUF4112"/>
</dbReference>
<sequence>MAKLPVSRADEKARIERLARWLDARFVIPGTGIRFGLDSLIGLVPGVGDLAMFAPAVWIIARAVALGAPAHLIVRMAINTGLDLVIGAIPVLGDLFDLGFKANLRNARLLSRWLDRTGDGQT</sequence>
<dbReference type="AlphaFoldDB" id="A0A9W6IQQ6"/>
<accession>A0A9W6IQQ6</accession>
<name>A0A9W6IQQ6_9PROT</name>
<dbReference type="RefSeq" id="WP_271188148.1">
    <property type="nucleotide sequence ID" value="NZ_BSFE01000014.1"/>
</dbReference>
<proteinExistence type="predicted"/>
<dbReference type="EMBL" id="BSFE01000014">
    <property type="protein sequence ID" value="GLK53809.1"/>
    <property type="molecule type" value="Genomic_DNA"/>
</dbReference>
<dbReference type="PANTHER" id="PTHR35519:SF2">
    <property type="entry name" value="PH DOMAIN PROTEIN"/>
    <property type="match status" value="1"/>
</dbReference>
<gene>
    <name evidence="1" type="ORF">GCM10017621_33170</name>
</gene>
<reference evidence="1" key="2">
    <citation type="submission" date="2023-01" db="EMBL/GenBank/DDBJ databases">
        <authorList>
            <person name="Sun Q."/>
            <person name="Evtushenko L."/>
        </authorList>
    </citation>
    <scope>NUCLEOTIDE SEQUENCE</scope>
    <source>
        <strain evidence="1">VKM B-1513</strain>
    </source>
</reference>
<reference evidence="1" key="1">
    <citation type="journal article" date="2014" name="Int. J. Syst. Evol. Microbiol.">
        <title>Complete genome sequence of Corynebacterium casei LMG S-19264T (=DSM 44701T), isolated from a smear-ripened cheese.</title>
        <authorList>
            <consortium name="US DOE Joint Genome Institute (JGI-PGF)"/>
            <person name="Walter F."/>
            <person name="Albersmeier A."/>
            <person name="Kalinowski J."/>
            <person name="Ruckert C."/>
        </authorList>
    </citation>
    <scope>NUCLEOTIDE SEQUENCE</scope>
    <source>
        <strain evidence="1">VKM B-1513</strain>
    </source>
</reference>
<dbReference type="Proteomes" id="UP001143486">
    <property type="component" value="Unassembled WGS sequence"/>
</dbReference>
<comment type="caution">
    <text evidence="1">The sequence shown here is derived from an EMBL/GenBank/DDBJ whole genome shotgun (WGS) entry which is preliminary data.</text>
</comment>
<dbReference type="PANTHER" id="PTHR35519">
    <property type="entry name" value="MEMBRANE PROTEINS"/>
    <property type="match status" value="1"/>
</dbReference>
<organism evidence="1 2">
    <name type="scientific">Maricaulis virginensis</name>
    <dbReference type="NCBI Taxonomy" id="144022"/>
    <lineage>
        <taxon>Bacteria</taxon>
        <taxon>Pseudomonadati</taxon>
        <taxon>Pseudomonadota</taxon>
        <taxon>Alphaproteobacteria</taxon>
        <taxon>Maricaulales</taxon>
        <taxon>Maricaulaceae</taxon>
        <taxon>Maricaulis</taxon>
    </lineage>
</organism>